<dbReference type="EMBL" id="BGPR01106295">
    <property type="protein sequence ID" value="GBM75888.1"/>
    <property type="molecule type" value="Genomic_DNA"/>
</dbReference>
<proteinExistence type="predicted"/>
<evidence type="ECO:0000256" key="1">
    <source>
        <dbReference type="SAM" id="MobiDB-lite"/>
    </source>
</evidence>
<sequence>MALATLKPTNQPSASGWKSFQQPSTTENLPLMMHYMTRSSYRVELQARGIT</sequence>
<dbReference type="AlphaFoldDB" id="A0A4Y2IE06"/>
<name>A0A4Y2IE06_ARAVE</name>
<reference evidence="2 3" key="1">
    <citation type="journal article" date="2019" name="Sci. Rep.">
        <title>Orb-weaving spider Araneus ventricosus genome elucidates the spidroin gene catalogue.</title>
        <authorList>
            <person name="Kono N."/>
            <person name="Nakamura H."/>
            <person name="Ohtoshi R."/>
            <person name="Moran D.A.P."/>
            <person name="Shinohara A."/>
            <person name="Yoshida Y."/>
            <person name="Fujiwara M."/>
            <person name="Mori M."/>
            <person name="Tomita M."/>
            <person name="Arakawa K."/>
        </authorList>
    </citation>
    <scope>NUCLEOTIDE SEQUENCE [LARGE SCALE GENOMIC DNA]</scope>
</reference>
<feature type="compositionally biased region" description="Polar residues" evidence="1">
    <location>
        <begin position="7"/>
        <end position="23"/>
    </location>
</feature>
<evidence type="ECO:0000313" key="2">
    <source>
        <dbReference type="EMBL" id="GBM75888.1"/>
    </source>
</evidence>
<gene>
    <name evidence="2" type="ORF">AVEN_40459_1</name>
</gene>
<evidence type="ECO:0000313" key="3">
    <source>
        <dbReference type="Proteomes" id="UP000499080"/>
    </source>
</evidence>
<comment type="caution">
    <text evidence="2">The sequence shown here is derived from an EMBL/GenBank/DDBJ whole genome shotgun (WGS) entry which is preliminary data.</text>
</comment>
<accession>A0A4Y2IE06</accession>
<organism evidence="2 3">
    <name type="scientific">Araneus ventricosus</name>
    <name type="common">Orbweaver spider</name>
    <name type="synonym">Epeira ventricosa</name>
    <dbReference type="NCBI Taxonomy" id="182803"/>
    <lineage>
        <taxon>Eukaryota</taxon>
        <taxon>Metazoa</taxon>
        <taxon>Ecdysozoa</taxon>
        <taxon>Arthropoda</taxon>
        <taxon>Chelicerata</taxon>
        <taxon>Arachnida</taxon>
        <taxon>Araneae</taxon>
        <taxon>Araneomorphae</taxon>
        <taxon>Entelegynae</taxon>
        <taxon>Araneoidea</taxon>
        <taxon>Araneidae</taxon>
        <taxon>Araneus</taxon>
    </lineage>
</organism>
<keyword evidence="3" id="KW-1185">Reference proteome</keyword>
<protein>
    <submittedName>
        <fullName evidence="2">Uncharacterized protein</fullName>
    </submittedName>
</protein>
<dbReference type="Proteomes" id="UP000499080">
    <property type="component" value="Unassembled WGS sequence"/>
</dbReference>
<feature type="region of interest" description="Disordered" evidence="1">
    <location>
        <begin position="1"/>
        <end position="23"/>
    </location>
</feature>
<feature type="non-terminal residue" evidence="2">
    <location>
        <position position="51"/>
    </location>
</feature>